<dbReference type="InterPro" id="IPR001611">
    <property type="entry name" value="Leu-rich_rpt"/>
</dbReference>
<dbReference type="AlphaFoldDB" id="A0AAD5DV45"/>
<comment type="similarity">
    <text evidence="4">Belongs to the SHOC2 family.</text>
</comment>
<organism evidence="5 6">
    <name type="scientific">Chlorella ohadii</name>
    <dbReference type="NCBI Taxonomy" id="2649997"/>
    <lineage>
        <taxon>Eukaryota</taxon>
        <taxon>Viridiplantae</taxon>
        <taxon>Chlorophyta</taxon>
        <taxon>core chlorophytes</taxon>
        <taxon>Trebouxiophyceae</taxon>
        <taxon>Chlorellales</taxon>
        <taxon>Chlorellaceae</taxon>
        <taxon>Chlorella clade</taxon>
        <taxon>Chlorella</taxon>
    </lineage>
</organism>
<evidence type="ECO:0000256" key="1">
    <source>
        <dbReference type="ARBA" id="ARBA00004430"/>
    </source>
</evidence>
<protein>
    <submittedName>
        <fullName evidence="5">Uncharacterized protein</fullName>
    </submittedName>
</protein>
<dbReference type="SUPFAM" id="SSF52058">
    <property type="entry name" value="L domain-like"/>
    <property type="match status" value="1"/>
</dbReference>
<dbReference type="GO" id="GO:0005930">
    <property type="term" value="C:axoneme"/>
    <property type="evidence" value="ECO:0007669"/>
    <property type="project" value="UniProtKB-SubCell"/>
</dbReference>
<evidence type="ECO:0000256" key="4">
    <source>
        <dbReference type="ARBA" id="ARBA00023786"/>
    </source>
</evidence>
<name>A0AAD5DV45_9CHLO</name>
<keyword evidence="2" id="KW-0433">Leucine-rich repeat</keyword>
<comment type="caution">
    <text evidence="5">The sequence shown here is derived from an EMBL/GenBank/DDBJ whole genome shotgun (WGS) entry which is preliminary data.</text>
</comment>
<keyword evidence="3" id="KW-0677">Repeat</keyword>
<keyword evidence="6" id="KW-1185">Reference proteome</keyword>
<reference evidence="5" key="1">
    <citation type="submission" date="2020-11" db="EMBL/GenBank/DDBJ databases">
        <title>Chlorella ohadii genome sequencing and assembly.</title>
        <authorList>
            <person name="Murik O."/>
            <person name="Treves H."/>
            <person name="Kedem I."/>
            <person name="Shotland Y."/>
            <person name="Kaplan A."/>
        </authorList>
    </citation>
    <scope>NUCLEOTIDE SEQUENCE</scope>
    <source>
        <strain evidence="5">1</strain>
    </source>
</reference>
<accession>A0AAD5DV45</accession>
<dbReference type="Proteomes" id="UP001205105">
    <property type="component" value="Unassembled WGS sequence"/>
</dbReference>
<dbReference type="InterPro" id="IPR032675">
    <property type="entry name" value="LRR_dom_sf"/>
</dbReference>
<evidence type="ECO:0000256" key="2">
    <source>
        <dbReference type="ARBA" id="ARBA00022614"/>
    </source>
</evidence>
<dbReference type="PANTHER" id="PTHR48051">
    <property type="match status" value="1"/>
</dbReference>
<gene>
    <name evidence="5" type="ORF">COHA_001928</name>
</gene>
<comment type="subcellular location">
    <subcellularLocation>
        <location evidence="1">Cytoplasm</location>
        <location evidence="1">Cytoskeleton</location>
        <location evidence="1">Cilium axoneme</location>
    </subcellularLocation>
</comment>
<dbReference type="PROSITE" id="PS51450">
    <property type="entry name" value="LRR"/>
    <property type="match status" value="1"/>
</dbReference>
<dbReference type="EMBL" id="JADXDR010000027">
    <property type="protein sequence ID" value="KAI7844570.1"/>
    <property type="molecule type" value="Genomic_DNA"/>
</dbReference>
<proteinExistence type="inferred from homology"/>
<dbReference type="Gene3D" id="3.80.10.10">
    <property type="entry name" value="Ribonuclease Inhibitor"/>
    <property type="match status" value="1"/>
</dbReference>
<dbReference type="PANTHER" id="PTHR48051:SF54">
    <property type="entry name" value="LEUCINE-RICH REPEAT-CONTAINING PROTEIN"/>
    <property type="match status" value="1"/>
</dbReference>
<evidence type="ECO:0000256" key="3">
    <source>
        <dbReference type="ARBA" id="ARBA00022737"/>
    </source>
</evidence>
<evidence type="ECO:0000313" key="6">
    <source>
        <dbReference type="Proteomes" id="UP001205105"/>
    </source>
</evidence>
<sequence length="418" mass="46284">MAAHPRLHVTDASLAGSRDGSLALPLDPGLQEVDVDLGQRLAGSELLVRLSEWLGRAITASRASLTSIRLCGPLHLGVIFQAMAPFAQQFTRLEQVYLAKGSEDWQPAVAAAVLRQLPALQRLQFRFSFDDEQTPQLTSLKLKRYPMLSVPTWLGSLTGLRYLLWDPALPADTQYAFPPGLGQLTNLRFLWLVHQVPLVLPTSLAPTLEGLHVMARGFNEDTRWLQHWGWLQPFSHLNSMRLQGVGLTDLPDELLDKSQLTRLDLMVNQLEDLPEGPYLASMRCMHLGNNHFQRFPSALLTAKKRLVLQSTDVEGLRQLPNLRTIVMNSLEPQVVVGSQRHDFTWLQRVLKQAGVRLTSNELAYDLQSKEVFDLKPLLAALAAPTASAGGSCSLEQSGVQLSWGSDGMSPPAGSERSE</sequence>
<evidence type="ECO:0000313" key="5">
    <source>
        <dbReference type="EMBL" id="KAI7844570.1"/>
    </source>
</evidence>
<dbReference type="InterPro" id="IPR050216">
    <property type="entry name" value="LRR_domain-containing"/>
</dbReference>